<dbReference type="Gene3D" id="2.40.128.110">
    <property type="entry name" value="Lipid/polyisoprenoid-binding, YceI-like"/>
    <property type="match status" value="1"/>
</dbReference>
<evidence type="ECO:0000256" key="1">
    <source>
        <dbReference type="SAM" id="SignalP"/>
    </source>
</evidence>
<proteinExistence type="predicted"/>
<dbReference type="SMART" id="SM00867">
    <property type="entry name" value="YceI"/>
    <property type="match status" value="1"/>
</dbReference>
<feature type="domain" description="Lipid/polyisoprenoid-binding YceI-like" evidence="2">
    <location>
        <begin position="23"/>
        <end position="188"/>
    </location>
</feature>
<keyword evidence="1" id="KW-0732">Signal</keyword>
<dbReference type="SUPFAM" id="SSF101874">
    <property type="entry name" value="YceI-like"/>
    <property type="match status" value="1"/>
</dbReference>
<evidence type="ECO:0000259" key="2">
    <source>
        <dbReference type="SMART" id="SM00867"/>
    </source>
</evidence>
<dbReference type="AlphaFoldDB" id="A0A8B6X7C0"/>
<dbReference type="OrthoDB" id="9811006at2"/>
<dbReference type="Proteomes" id="UP000675920">
    <property type="component" value="Unplaced"/>
</dbReference>
<accession>A0A8B6X7C0</accession>
<sequence length="191" mass="20281">MKSLVIAAALALSSAAAVAAPATYNLDPAHTYPSFEADHMGGLSTWRGKFTKNSGTVVLDKEAGTGTVDVTIDASSIDFGHAKMNEHAKGPDMFDVAKFPTATYKGKLVNFVNGAPTEVQGDLTLHGVTKPVTLKINQFLCKPHPMLKREACGADAIGSFNRADFGIDYGKGYGFKMDVTLRIQVEGVKAE</sequence>
<reference evidence="4" key="1">
    <citation type="submission" date="2025-08" db="UniProtKB">
        <authorList>
            <consortium name="RefSeq"/>
        </authorList>
    </citation>
    <scope>IDENTIFICATION</scope>
</reference>
<name>A0A8B6X7C0_9BURK</name>
<evidence type="ECO:0000313" key="3">
    <source>
        <dbReference type="Proteomes" id="UP000675920"/>
    </source>
</evidence>
<organism evidence="3 4">
    <name type="scientific">Derxia gummosa DSM 723</name>
    <dbReference type="NCBI Taxonomy" id="1121388"/>
    <lineage>
        <taxon>Bacteria</taxon>
        <taxon>Pseudomonadati</taxon>
        <taxon>Pseudomonadota</taxon>
        <taxon>Betaproteobacteria</taxon>
        <taxon>Burkholderiales</taxon>
        <taxon>Alcaligenaceae</taxon>
        <taxon>Derxia</taxon>
    </lineage>
</organism>
<dbReference type="PANTHER" id="PTHR34406">
    <property type="entry name" value="PROTEIN YCEI"/>
    <property type="match status" value="1"/>
</dbReference>
<feature type="chain" id="PRO_5034167429" evidence="1">
    <location>
        <begin position="20"/>
        <end position="191"/>
    </location>
</feature>
<dbReference type="InterPro" id="IPR036761">
    <property type="entry name" value="TTHA0802/YceI-like_sf"/>
</dbReference>
<dbReference type="PANTHER" id="PTHR34406:SF1">
    <property type="entry name" value="PROTEIN YCEI"/>
    <property type="match status" value="1"/>
</dbReference>
<dbReference type="InterPro" id="IPR007372">
    <property type="entry name" value="Lipid/polyisoprenoid-bd_YceI"/>
</dbReference>
<evidence type="ECO:0000313" key="4">
    <source>
        <dbReference type="RefSeq" id="WP_028313090.1"/>
    </source>
</evidence>
<feature type="signal peptide" evidence="1">
    <location>
        <begin position="1"/>
        <end position="19"/>
    </location>
</feature>
<keyword evidence="3" id="KW-1185">Reference proteome</keyword>
<dbReference type="RefSeq" id="WP_028313090.1">
    <property type="nucleotide sequence ID" value="NZ_KI519500.1"/>
</dbReference>
<protein>
    <submittedName>
        <fullName evidence="4">YceI family protein</fullName>
    </submittedName>
</protein>
<dbReference type="Pfam" id="PF04264">
    <property type="entry name" value="YceI"/>
    <property type="match status" value="1"/>
</dbReference>